<dbReference type="Proteomes" id="UP000544090">
    <property type="component" value="Unassembled WGS sequence"/>
</dbReference>
<dbReference type="SUPFAM" id="SSF51905">
    <property type="entry name" value="FAD/NAD(P)-binding domain"/>
    <property type="match status" value="1"/>
</dbReference>
<protein>
    <submittedName>
        <fullName evidence="3">FAD-binding oxidoreductase</fullName>
    </submittedName>
</protein>
<dbReference type="PANTHER" id="PTHR13847">
    <property type="entry name" value="SARCOSINE DEHYDROGENASE-RELATED"/>
    <property type="match status" value="1"/>
</dbReference>
<dbReference type="Gene3D" id="3.50.50.60">
    <property type="entry name" value="FAD/NAD(P)-binding domain"/>
    <property type="match status" value="1"/>
</dbReference>
<dbReference type="InterPro" id="IPR006076">
    <property type="entry name" value="FAD-dep_OxRdtase"/>
</dbReference>
<dbReference type="Pfam" id="PF01266">
    <property type="entry name" value="DAO"/>
    <property type="match status" value="1"/>
</dbReference>
<evidence type="ECO:0000313" key="3">
    <source>
        <dbReference type="EMBL" id="NKX56664.1"/>
    </source>
</evidence>
<comment type="caution">
    <text evidence="3">The sequence shown here is derived from an EMBL/GenBank/DDBJ whole genome shotgun (WGS) entry which is preliminary data.</text>
</comment>
<feature type="region of interest" description="Disordered" evidence="1">
    <location>
        <begin position="383"/>
        <end position="411"/>
    </location>
</feature>
<evidence type="ECO:0000256" key="1">
    <source>
        <dbReference type="SAM" id="MobiDB-lite"/>
    </source>
</evidence>
<dbReference type="RefSeq" id="WP_168489087.1">
    <property type="nucleotide sequence ID" value="NZ_JAAZSQ010000030.1"/>
</dbReference>
<reference evidence="3 4" key="1">
    <citation type="submission" date="2020-04" db="EMBL/GenBank/DDBJ databases">
        <title>Arthrobacter sp. nov.</title>
        <authorList>
            <person name="Liu S."/>
        </authorList>
    </citation>
    <scope>NUCLEOTIDE SEQUENCE [LARGE SCALE GENOMIC DNA]</scope>
    <source>
        <strain evidence="3 4">E918</strain>
    </source>
</reference>
<evidence type="ECO:0000259" key="2">
    <source>
        <dbReference type="Pfam" id="PF01266"/>
    </source>
</evidence>
<name>A0A7X6K7N3_9MICC</name>
<gene>
    <name evidence="3" type="ORF">HGG74_19495</name>
</gene>
<dbReference type="InterPro" id="IPR036188">
    <property type="entry name" value="FAD/NAD-bd_sf"/>
</dbReference>
<dbReference type="GO" id="GO:0005737">
    <property type="term" value="C:cytoplasm"/>
    <property type="evidence" value="ECO:0007669"/>
    <property type="project" value="TreeGrafter"/>
</dbReference>
<dbReference type="EMBL" id="JAAZSQ010000030">
    <property type="protein sequence ID" value="NKX56664.1"/>
    <property type="molecule type" value="Genomic_DNA"/>
</dbReference>
<sequence length="411" mass="43868">MLLDQADIVVVGGGIVGVSTAYALNQRGFDVVLVEQRFMAFGASGRNSGGLWFQTARGGAELELLRRSTELYAGLEADLGRTYDFDRCGGVFFFETEQQREILTDYAEDRRRLGISAEFISVDQAREIAPGVPETALGAVYSADDAKVNTSKFVRALNQLSSRLGVRVYENTPVLSLVRNGDSITGVRTVRGNIMGGGVVWCAGPWAANLEAEGISLPLELLRVGLLTTQPIRSRLKAIARGPFGAQRNSVLETLPAFDPAVFDADKGLSGRLGYDDSVIQGADGNLLIGHTLDAAGSLNPHITLNASRMMIDTILQRHPEYGDLGVTGLWAGIVGCTPDRLPIIDNVEGLFVNTGHSNGAGTGPFSGQLMAQLVAGEEPAMPLENFSSDRPGLSAGRSNDRTPPYGLSRI</sequence>
<proteinExistence type="predicted"/>
<feature type="domain" description="FAD dependent oxidoreductase" evidence="2">
    <location>
        <begin position="7"/>
        <end position="374"/>
    </location>
</feature>
<accession>A0A7X6K7N3</accession>
<organism evidence="3 4">
    <name type="scientific">Arthrobacter mobilis</name>
    <dbReference type="NCBI Taxonomy" id="2724944"/>
    <lineage>
        <taxon>Bacteria</taxon>
        <taxon>Bacillati</taxon>
        <taxon>Actinomycetota</taxon>
        <taxon>Actinomycetes</taxon>
        <taxon>Micrococcales</taxon>
        <taxon>Micrococcaceae</taxon>
        <taxon>Arthrobacter</taxon>
    </lineage>
</organism>
<dbReference type="AlphaFoldDB" id="A0A7X6K7N3"/>
<keyword evidence="4" id="KW-1185">Reference proteome</keyword>
<dbReference type="Gene3D" id="3.30.9.10">
    <property type="entry name" value="D-Amino Acid Oxidase, subunit A, domain 2"/>
    <property type="match status" value="1"/>
</dbReference>
<evidence type="ECO:0000313" key="4">
    <source>
        <dbReference type="Proteomes" id="UP000544090"/>
    </source>
</evidence>